<dbReference type="EMBL" id="MU007082">
    <property type="protein sequence ID" value="KAF2423422.1"/>
    <property type="molecule type" value="Genomic_DNA"/>
</dbReference>
<dbReference type="AlphaFoldDB" id="A0A9P4NJI7"/>
<evidence type="ECO:0000313" key="3">
    <source>
        <dbReference type="Proteomes" id="UP000800235"/>
    </source>
</evidence>
<organism evidence="2 3">
    <name type="scientific">Tothia fuscella</name>
    <dbReference type="NCBI Taxonomy" id="1048955"/>
    <lineage>
        <taxon>Eukaryota</taxon>
        <taxon>Fungi</taxon>
        <taxon>Dikarya</taxon>
        <taxon>Ascomycota</taxon>
        <taxon>Pezizomycotina</taxon>
        <taxon>Dothideomycetes</taxon>
        <taxon>Pleosporomycetidae</taxon>
        <taxon>Venturiales</taxon>
        <taxon>Cylindrosympodiaceae</taxon>
        <taxon>Tothia</taxon>
    </lineage>
</organism>
<sequence length="302" mass="32994">MSSSEQPPAASGSINYPLQLRPAFGKSTTAYSAMDHASIPSASAKSALNAPKIQMHHGDNLAIEADAFIDGNGNGSTEMGHTHGHATEDEEDLITWDDDELIEIKNDAQLEDLLTGEKDEIEPLSPARWPIIDYAELHCSPTADALDSGIVSDGTQTDAPNEDGHQYSVSPEPARLESFAEPGKLWLSTLEETKQQHKAPSLSSAGLQDLKVPRWGSLRRSKRPEASPWMEELERLQIQEQVAMQALRRLVWAAEDAGEDDCERDSHKCIRAPEDQASKREAIAVGSVSRNVITVNSVDIRP</sequence>
<evidence type="ECO:0000313" key="2">
    <source>
        <dbReference type="EMBL" id="KAF2423422.1"/>
    </source>
</evidence>
<protein>
    <submittedName>
        <fullName evidence="2">Uncharacterized protein</fullName>
    </submittedName>
</protein>
<evidence type="ECO:0000256" key="1">
    <source>
        <dbReference type="SAM" id="MobiDB-lite"/>
    </source>
</evidence>
<feature type="region of interest" description="Disordered" evidence="1">
    <location>
        <begin position="148"/>
        <end position="170"/>
    </location>
</feature>
<keyword evidence="3" id="KW-1185">Reference proteome</keyword>
<name>A0A9P4NJI7_9PEZI</name>
<comment type="caution">
    <text evidence="2">The sequence shown here is derived from an EMBL/GenBank/DDBJ whole genome shotgun (WGS) entry which is preliminary data.</text>
</comment>
<proteinExistence type="predicted"/>
<reference evidence="2" key="1">
    <citation type="journal article" date="2020" name="Stud. Mycol.">
        <title>101 Dothideomycetes genomes: a test case for predicting lifestyles and emergence of pathogens.</title>
        <authorList>
            <person name="Haridas S."/>
            <person name="Albert R."/>
            <person name="Binder M."/>
            <person name="Bloem J."/>
            <person name="Labutti K."/>
            <person name="Salamov A."/>
            <person name="Andreopoulos B."/>
            <person name="Baker S."/>
            <person name="Barry K."/>
            <person name="Bills G."/>
            <person name="Bluhm B."/>
            <person name="Cannon C."/>
            <person name="Castanera R."/>
            <person name="Culley D."/>
            <person name="Daum C."/>
            <person name="Ezra D."/>
            <person name="Gonzalez J."/>
            <person name="Henrissat B."/>
            <person name="Kuo A."/>
            <person name="Liang C."/>
            <person name="Lipzen A."/>
            <person name="Lutzoni F."/>
            <person name="Magnuson J."/>
            <person name="Mondo S."/>
            <person name="Nolan M."/>
            <person name="Ohm R."/>
            <person name="Pangilinan J."/>
            <person name="Park H.-J."/>
            <person name="Ramirez L."/>
            <person name="Alfaro M."/>
            <person name="Sun H."/>
            <person name="Tritt A."/>
            <person name="Yoshinaga Y."/>
            <person name="Zwiers L.-H."/>
            <person name="Turgeon B."/>
            <person name="Goodwin S."/>
            <person name="Spatafora J."/>
            <person name="Crous P."/>
            <person name="Grigoriev I."/>
        </authorList>
    </citation>
    <scope>NUCLEOTIDE SEQUENCE</scope>
    <source>
        <strain evidence="2">CBS 130266</strain>
    </source>
</reference>
<gene>
    <name evidence="2" type="ORF">EJ08DRAFT_664431</name>
</gene>
<dbReference type="Proteomes" id="UP000800235">
    <property type="component" value="Unassembled WGS sequence"/>
</dbReference>
<accession>A0A9P4NJI7</accession>